<accession>A0A7S0DJ56</accession>
<evidence type="ECO:0000313" key="1">
    <source>
        <dbReference type="EMBL" id="CAD8456605.1"/>
    </source>
</evidence>
<name>A0A7S0DJ56_9EUKA</name>
<organism evidence="1">
    <name type="scientific">Amorphochlora amoebiformis</name>
    <dbReference type="NCBI Taxonomy" id="1561963"/>
    <lineage>
        <taxon>Eukaryota</taxon>
        <taxon>Sar</taxon>
        <taxon>Rhizaria</taxon>
        <taxon>Cercozoa</taxon>
        <taxon>Chlorarachniophyceae</taxon>
        <taxon>Amorphochlora</taxon>
    </lineage>
</organism>
<gene>
    <name evidence="1" type="ORF">LAMO00422_LOCUS15552</name>
</gene>
<dbReference type="AlphaFoldDB" id="A0A7S0DJ56"/>
<proteinExistence type="predicted"/>
<dbReference type="EMBL" id="HBEM01022780">
    <property type="protein sequence ID" value="CAD8456605.1"/>
    <property type="molecule type" value="Transcribed_RNA"/>
</dbReference>
<reference evidence="1" key="1">
    <citation type="submission" date="2021-01" db="EMBL/GenBank/DDBJ databases">
        <authorList>
            <person name="Corre E."/>
            <person name="Pelletier E."/>
            <person name="Niang G."/>
            <person name="Scheremetjew M."/>
            <person name="Finn R."/>
            <person name="Kale V."/>
            <person name="Holt S."/>
            <person name="Cochrane G."/>
            <person name="Meng A."/>
            <person name="Brown T."/>
            <person name="Cohen L."/>
        </authorList>
    </citation>
    <scope>NUCLEOTIDE SEQUENCE</scope>
    <source>
        <strain evidence="1">CCMP2058</strain>
    </source>
</reference>
<sequence>MSEVMLESGKGFGVGLRQRKREGVSDLRGVPRRRRKGDEGEAMAYGLRQIEENDIERLALMRRMGFTMQAALEIMQSSVATEGVPNQRLTPKQITALTCDASRPPERLYTIDARGRHSIYLPKYYEKLGHVWLTCPNPFPPAEVDMQMHHLIEKGFRHHEVERVRKMPHDRRTAIYFLVSNQTLPVRLDCNDILTSNDFETSEEDEHTPDTEPVSIYEYLNPFYWLRSMRQSALFVRSVDLSGLRLVKGATLRFSR</sequence>
<protein>
    <submittedName>
        <fullName evidence="1">Uncharacterized protein</fullName>
    </submittedName>
</protein>